<comment type="similarity">
    <text evidence="2">Belongs to the acylphosphatase family.</text>
</comment>
<dbReference type="InterPro" id="IPR036046">
    <property type="entry name" value="Acylphosphatase-like_dom_sf"/>
</dbReference>
<dbReference type="InterPro" id="IPR020456">
    <property type="entry name" value="Acylphosphatase"/>
</dbReference>
<sequence length="89" mass="9634">MSKRITYKVEGDVQGVNYRSFAVQKANGLNITGWAKNESDGTVGGEAQGDASSIDKFVEHLRMGPSAAKVSKVDHSDIETKNSDNGFER</sequence>
<protein>
    <recommendedName>
        <fullName evidence="1">acylphosphatase</fullName>
        <ecNumber evidence="1">3.6.1.7</ecNumber>
    </recommendedName>
</protein>
<evidence type="ECO:0000256" key="2">
    <source>
        <dbReference type="RuleBase" id="RU004168"/>
    </source>
</evidence>
<dbReference type="EC" id="3.6.1.7" evidence="1"/>
<accession>A0A6G1L7R5</accession>
<keyword evidence="1" id="KW-0378">Hydrolase</keyword>
<dbReference type="InterPro" id="IPR001792">
    <property type="entry name" value="Acylphosphatase-like_dom"/>
</dbReference>
<dbReference type="GO" id="GO:0003998">
    <property type="term" value="F:acylphosphatase activity"/>
    <property type="evidence" value="ECO:0007669"/>
    <property type="project" value="UniProtKB-EC"/>
</dbReference>
<dbReference type="PROSITE" id="PS00151">
    <property type="entry name" value="ACYLPHOSPHATASE_2"/>
    <property type="match status" value="1"/>
</dbReference>
<feature type="region of interest" description="Disordered" evidence="3">
    <location>
        <begin position="66"/>
        <end position="89"/>
    </location>
</feature>
<dbReference type="SUPFAM" id="SSF54975">
    <property type="entry name" value="Acylphosphatase/BLUF domain-like"/>
    <property type="match status" value="1"/>
</dbReference>
<gene>
    <name evidence="5" type="ORF">EJ03DRAFT_327844</name>
</gene>
<dbReference type="Gene3D" id="3.30.70.100">
    <property type="match status" value="1"/>
</dbReference>
<feature type="active site" evidence="1">
    <location>
        <position position="19"/>
    </location>
</feature>
<reference evidence="5" key="1">
    <citation type="journal article" date="2020" name="Stud. Mycol.">
        <title>101 Dothideomycetes genomes: a test case for predicting lifestyles and emergence of pathogens.</title>
        <authorList>
            <person name="Haridas S."/>
            <person name="Albert R."/>
            <person name="Binder M."/>
            <person name="Bloem J."/>
            <person name="Labutti K."/>
            <person name="Salamov A."/>
            <person name="Andreopoulos B."/>
            <person name="Baker S."/>
            <person name="Barry K."/>
            <person name="Bills G."/>
            <person name="Bluhm B."/>
            <person name="Cannon C."/>
            <person name="Castanera R."/>
            <person name="Culley D."/>
            <person name="Daum C."/>
            <person name="Ezra D."/>
            <person name="Gonzalez J."/>
            <person name="Henrissat B."/>
            <person name="Kuo A."/>
            <person name="Liang C."/>
            <person name="Lipzen A."/>
            <person name="Lutzoni F."/>
            <person name="Magnuson J."/>
            <person name="Mondo S."/>
            <person name="Nolan M."/>
            <person name="Ohm R."/>
            <person name="Pangilinan J."/>
            <person name="Park H.-J."/>
            <person name="Ramirez L."/>
            <person name="Alfaro M."/>
            <person name="Sun H."/>
            <person name="Tritt A."/>
            <person name="Yoshinaga Y."/>
            <person name="Zwiers L.-H."/>
            <person name="Turgeon B."/>
            <person name="Goodwin S."/>
            <person name="Spatafora J."/>
            <person name="Crous P."/>
            <person name="Grigoriev I."/>
        </authorList>
    </citation>
    <scope>NUCLEOTIDE SEQUENCE</scope>
    <source>
        <strain evidence="5">CBS 116005</strain>
    </source>
</reference>
<feature type="domain" description="Acylphosphatase-like" evidence="4">
    <location>
        <begin position="4"/>
        <end position="89"/>
    </location>
</feature>
<evidence type="ECO:0000259" key="4">
    <source>
        <dbReference type="PROSITE" id="PS51160"/>
    </source>
</evidence>
<evidence type="ECO:0000256" key="3">
    <source>
        <dbReference type="SAM" id="MobiDB-lite"/>
    </source>
</evidence>
<dbReference type="PANTHER" id="PTHR47268:SF4">
    <property type="entry name" value="ACYLPHOSPHATASE"/>
    <property type="match status" value="1"/>
</dbReference>
<name>A0A6G1L7R5_9PEZI</name>
<organism evidence="5 6">
    <name type="scientific">Teratosphaeria nubilosa</name>
    <dbReference type="NCBI Taxonomy" id="161662"/>
    <lineage>
        <taxon>Eukaryota</taxon>
        <taxon>Fungi</taxon>
        <taxon>Dikarya</taxon>
        <taxon>Ascomycota</taxon>
        <taxon>Pezizomycotina</taxon>
        <taxon>Dothideomycetes</taxon>
        <taxon>Dothideomycetidae</taxon>
        <taxon>Mycosphaerellales</taxon>
        <taxon>Teratosphaeriaceae</taxon>
        <taxon>Teratosphaeria</taxon>
    </lineage>
</organism>
<dbReference type="InterPro" id="IPR017968">
    <property type="entry name" value="Acylphosphatase_CS"/>
</dbReference>
<evidence type="ECO:0000313" key="6">
    <source>
        <dbReference type="Proteomes" id="UP000799436"/>
    </source>
</evidence>
<evidence type="ECO:0000256" key="1">
    <source>
        <dbReference type="PROSITE-ProRule" id="PRU00520"/>
    </source>
</evidence>
<feature type="compositionally biased region" description="Basic and acidic residues" evidence="3">
    <location>
        <begin position="71"/>
        <end position="89"/>
    </location>
</feature>
<keyword evidence="6" id="KW-1185">Reference proteome</keyword>
<dbReference type="Proteomes" id="UP000799436">
    <property type="component" value="Unassembled WGS sequence"/>
</dbReference>
<comment type="catalytic activity">
    <reaction evidence="1">
        <text>an acyl phosphate + H2O = a carboxylate + phosphate + H(+)</text>
        <dbReference type="Rhea" id="RHEA:14965"/>
        <dbReference type="ChEBI" id="CHEBI:15377"/>
        <dbReference type="ChEBI" id="CHEBI:15378"/>
        <dbReference type="ChEBI" id="CHEBI:29067"/>
        <dbReference type="ChEBI" id="CHEBI:43474"/>
        <dbReference type="ChEBI" id="CHEBI:59918"/>
        <dbReference type="EC" id="3.6.1.7"/>
    </reaction>
</comment>
<dbReference type="PANTHER" id="PTHR47268">
    <property type="entry name" value="ACYLPHOSPHATASE"/>
    <property type="match status" value="1"/>
</dbReference>
<proteinExistence type="inferred from homology"/>
<feature type="active site" evidence="1">
    <location>
        <position position="37"/>
    </location>
</feature>
<dbReference type="AlphaFoldDB" id="A0A6G1L7R5"/>
<dbReference type="OrthoDB" id="7961613at2759"/>
<evidence type="ECO:0000313" key="5">
    <source>
        <dbReference type="EMBL" id="KAF2768885.1"/>
    </source>
</evidence>
<dbReference type="Pfam" id="PF00708">
    <property type="entry name" value="Acylphosphatase"/>
    <property type="match status" value="1"/>
</dbReference>
<dbReference type="PROSITE" id="PS51160">
    <property type="entry name" value="ACYLPHOSPHATASE_3"/>
    <property type="match status" value="1"/>
</dbReference>
<dbReference type="PRINTS" id="PR00112">
    <property type="entry name" value="ACYLPHPHTASE"/>
</dbReference>
<dbReference type="EMBL" id="ML995839">
    <property type="protein sequence ID" value="KAF2768885.1"/>
    <property type="molecule type" value="Genomic_DNA"/>
</dbReference>